<dbReference type="EMBL" id="JAPZBU010000009">
    <property type="protein sequence ID" value="KAJ5386226.1"/>
    <property type="molecule type" value="Genomic_DNA"/>
</dbReference>
<feature type="compositionally biased region" description="Polar residues" evidence="1">
    <location>
        <begin position="13"/>
        <end position="23"/>
    </location>
</feature>
<dbReference type="AlphaFoldDB" id="A0A9X0B313"/>
<proteinExistence type="predicted"/>
<dbReference type="GeneID" id="81372384"/>
<evidence type="ECO:0000256" key="1">
    <source>
        <dbReference type="SAM" id="MobiDB-lite"/>
    </source>
</evidence>
<dbReference type="OrthoDB" id="10479870at2759"/>
<comment type="caution">
    <text evidence="2">The sequence shown here is derived from an EMBL/GenBank/DDBJ whole genome shotgun (WGS) entry which is preliminary data.</text>
</comment>
<organism evidence="2 3">
    <name type="scientific">Penicillium cosmopolitanum</name>
    <dbReference type="NCBI Taxonomy" id="1131564"/>
    <lineage>
        <taxon>Eukaryota</taxon>
        <taxon>Fungi</taxon>
        <taxon>Dikarya</taxon>
        <taxon>Ascomycota</taxon>
        <taxon>Pezizomycotina</taxon>
        <taxon>Eurotiomycetes</taxon>
        <taxon>Eurotiomycetidae</taxon>
        <taxon>Eurotiales</taxon>
        <taxon>Aspergillaceae</taxon>
        <taxon>Penicillium</taxon>
    </lineage>
</organism>
<feature type="compositionally biased region" description="Basic and acidic residues" evidence="1">
    <location>
        <begin position="1"/>
        <end position="11"/>
    </location>
</feature>
<gene>
    <name evidence="2" type="ORF">N7509_008767</name>
</gene>
<evidence type="ECO:0000313" key="2">
    <source>
        <dbReference type="EMBL" id="KAJ5386226.1"/>
    </source>
</evidence>
<reference evidence="2" key="2">
    <citation type="journal article" date="2023" name="IMA Fungus">
        <title>Comparative genomic study of the Penicillium genus elucidates a diverse pangenome and 15 lateral gene transfer events.</title>
        <authorList>
            <person name="Petersen C."/>
            <person name="Sorensen T."/>
            <person name="Nielsen M.R."/>
            <person name="Sondergaard T.E."/>
            <person name="Sorensen J.L."/>
            <person name="Fitzpatrick D.A."/>
            <person name="Frisvad J.C."/>
            <person name="Nielsen K.L."/>
        </authorList>
    </citation>
    <scope>NUCLEOTIDE SEQUENCE</scope>
    <source>
        <strain evidence="2">IBT 29677</strain>
    </source>
</reference>
<reference evidence="2" key="1">
    <citation type="submission" date="2022-12" db="EMBL/GenBank/DDBJ databases">
        <authorList>
            <person name="Petersen C."/>
        </authorList>
    </citation>
    <scope>NUCLEOTIDE SEQUENCE</scope>
    <source>
        <strain evidence="2">IBT 29677</strain>
    </source>
</reference>
<keyword evidence="3" id="KW-1185">Reference proteome</keyword>
<dbReference type="Proteomes" id="UP001147747">
    <property type="component" value="Unassembled WGS sequence"/>
</dbReference>
<sequence length="59" mass="6790">MPRRGSGRERIWQSPNAPESSQSFERELFISAEEGEGPLEEVQGKEGTERRRKASWTEL</sequence>
<name>A0A9X0B313_9EURO</name>
<dbReference type="RefSeq" id="XP_056484024.1">
    <property type="nucleotide sequence ID" value="XM_056633404.1"/>
</dbReference>
<feature type="region of interest" description="Disordered" evidence="1">
    <location>
        <begin position="1"/>
        <end position="59"/>
    </location>
</feature>
<feature type="compositionally biased region" description="Basic residues" evidence="1">
    <location>
        <begin position="50"/>
        <end position="59"/>
    </location>
</feature>
<accession>A0A9X0B313</accession>
<protein>
    <submittedName>
        <fullName evidence="2">Uncharacterized protein</fullName>
    </submittedName>
</protein>
<evidence type="ECO:0000313" key="3">
    <source>
        <dbReference type="Proteomes" id="UP001147747"/>
    </source>
</evidence>